<protein>
    <submittedName>
        <fullName evidence="1">Uncharacterized protein</fullName>
    </submittedName>
</protein>
<dbReference type="EMBL" id="CP014167">
    <property type="protein sequence ID" value="ANS75778.1"/>
    <property type="molecule type" value="Genomic_DNA"/>
</dbReference>
<dbReference type="OrthoDB" id="3823543at2"/>
<evidence type="ECO:0000313" key="1">
    <source>
        <dbReference type="EMBL" id="ANS75778.1"/>
    </source>
</evidence>
<dbReference type="AlphaFoldDB" id="A0A1B1N2X1"/>
<sequence>MEIVNLGEEGLLPARPVRIDEVHGSRENGQAVPLFAVSLKDDRTAFVSGILDKNGDVSVLLQREEEGTFAAQDRAGAHFADHFGFNNGKWVRENGNYPEEASFYDANEKKWGAVVPTPKPVYQARVFLLNDEEVLIAGSSAEDEINGTGTGYVFNEKSGKFQDAFSSGDLASGYVNLNTRRLRSFRTTRWKAGC</sequence>
<reference evidence="1 2" key="1">
    <citation type="submission" date="2016-01" db="EMBL/GenBank/DDBJ databases">
        <title>Complete Genome Sequence of Paenibacillus yonginensis DCY84, a novel Plant Growth-Promoting Bacteria with Elicitation of Induced Systemic Resistance.</title>
        <authorList>
            <person name="Kim Y.J."/>
            <person name="Yang D.C."/>
            <person name="Sukweenadhi J."/>
        </authorList>
    </citation>
    <scope>NUCLEOTIDE SEQUENCE [LARGE SCALE GENOMIC DNA]</scope>
    <source>
        <strain evidence="1 2">DCY84</strain>
    </source>
</reference>
<organism evidence="1 2">
    <name type="scientific">Paenibacillus yonginensis</name>
    <dbReference type="NCBI Taxonomy" id="1462996"/>
    <lineage>
        <taxon>Bacteria</taxon>
        <taxon>Bacillati</taxon>
        <taxon>Bacillota</taxon>
        <taxon>Bacilli</taxon>
        <taxon>Bacillales</taxon>
        <taxon>Paenibacillaceae</taxon>
        <taxon>Paenibacillus</taxon>
    </lineage>
</organism>
<dbReference type="Proteomes" id="UP000092573">
    <property type="component" value="Chromosome"/>
</dbReference>
<dbReference type="InterPro" id="IPR011043">
    <property type="entry name" value="Gal_Oxase/kelch_b-propeller"/>
</dbReference>
<accession>A0A1B1N2X1</accession>
<dbReference type="KEGG" id="pyg:AWM70_15180"/>
<proteinExistence type="predicted"/>
<dbReference type="STRING" id="1462996.AWM70_15180"/>
<dbReference type="SUPFAM" id="SSF50965">
    <property type="entry name" value="Galactose oxidase, central domain"/>
    <property type="match status" value="1"/>
</dbReference>
<gene>
    <name evidence="1" type="ORF">AWM70_15180</name>
</gene>
<name>A0A1B1N2X1_9BACL</name>
<evidence type="ECO:0000313" key="2">
    <source>
        <dbReference type="Proteomes" id="UP000092573"/>
    </source>
</evidence>
<dbReference type="RefSeq" id="WP_068697822.1">
    <property type="nucleotide sequence ID" value="NZ_CP014167.1"/>
</dbReference>
<keyword evidence="2" id="KW-1185">Reference proteome</keyword>